<feature type="active site" description="Proton acceptor" evidence="10">
    <location>
        <position position="361"/>
    </location>
</feature>
<keyword evidence="9" id="KW-0698">rRNA processing</keyword>
<reference evidence="14 15" key="1">
    <citation type="journal article" date="2016" name="Nat. Commun.">
        <title>Thousands of microbial genomes shed light on interconnected biogeochemical processes in an aquifer system.</title>
        <authorList>
            <person name="Anantharaman K."/>
            <person name="Brown C.T."/>
            <person name="Hug L.A."/>
            <person name="Sharon I."/>
            <person name="Castelle C.J."/>
            <person name="Probst A.J."/>
            <person name="Thomas B.C."/>
            <person name="Singh A."/>
            <person name="Wilkins M.J."/>
            <person name="Karaoz U."/>
            <person name="Brodie E.L."/>
            <person name="Williams K.H."/>
            <person name="Hubbard S.S."/>
            <person name="Banfield J.F."/>
        </authorList>
    </citation>
    <scope>NUCLEOTIDE SEQUENCE [LARGE SCALE GENOMIC DNA]</scope>
</reference>
<keyword evidence="5 9" id="KW-0378">Hydrolase</keyword>
<keyword evidence="3 12" id="KW-0479">Metal-binding</keyword>
<comment type="cofactor">
    <cofactor evidence="12">
        <name>Zn(2+)</name>
        <dbReference type="ChEBI" id="CHEBI:29105"/>
    </cofactor>
    <text evidence="12">Binds 2 Zn(2+) ions per subunit. It is not clear if Zn(2+) or Mg(2+) is physiologically important.</text>
</comment>
<feature type="binding site" evidence="12">
    <location>
        <position position="155"/>
    </location>
    <ligand>
        <name>Zn(2+)</name>
        <dbReference type="ChEBI" id="CHEBI:29105"/>
        <label>1</label>
        <note>catalytic</note>
    </ligand>
</feature>
<dbReference type="InterPro" id="IPR004613">
    <property type="entry name" value="RNase_J"/>
</dbReference>
<comment type="similarity">
    <text evidence="9">Belongs to the metallo-beta-lactamase superfamily. RNA-metabolizing metallo-beta-lactamase-like family. Bacterial RNase J subfamily.</text>
</comment>
<feature type="binding site" evidence="9 11">
    <location>
        <begin position="357"/>
        <end position="361"/>
    </location>
    <ligand>
        <name>substrate</name>
    </ligand>
</feature>
<evidence type="ECO:0000313" key="15">
    <source>
        <dbReference type="Proteomes" id="UP000179069"/>
    </source>
</evidence>
<dbReference type="Gene3D" id="3.40.50.10710">
    <property type="entry name" value="Metallo-hydrolase/oxidoreductase"/>
    <property type="match status" value="1"/>
</dbReference>
<dbReference type="InterPro" id="IPR041636">
    <property type="entry name" value="RNase_J_C"/>
</dbReference>
<feature type="domain" description="Metallo-beta-lactamase" evidence="13">
    <location>
        <begin position="13"/>
        <end position="207"/>
    </location>
</feature>
<evidence type="ECO:0000256" key="2">
    <source>
        <dbReference type="ARBA" id="ARBA00022722"/>
    </source>
</evidence>
<dbReference type="Gene3D" id="3.10.20.580">
    <property type="match status" value="1"/>
</dbReference>
<sequence length="548" mass="60818">MLRIIPLGGMSVTKNMFVYETESELLLVDCGIGFPDESMYGVDLLIPDVTYVQNSGKNIVGMLLTHGHDDHIAGLPYILPKLPDFPIFASRLTAGFAAERMKEYALNRKINIFDDERGIRLGGFEIESIKVPHSVPDDRHFVIRSRGTNVYHGADFKFDFTPLDGVRPDVQKIARLGARGISVLLSDCLRSEKSGFSQSESSLGESFEKEIRSAKGKVIVTTMSSNVHRIQQAITIAASAQRRIALFGRSVEVNAQVAQELGFLKLPSQAMINKKKIKNFPDNKLCLIVAGSQGQEGSALVRIAQDEHKEIQIKPDDKVIFSADPIPGNERAVYETIDALAHLGAEVIYHDINDELHVSGHASSGDLMLLMELVKPKYLVPIGGTYRHMVQYRKLAVQMGYRQENVFLLEDGQSIELDAGGQARIGSSIPLKNILVDGLGIGDVGKIVLRDRQVMAEEGMLVVIVPIDEQNGQIAGEVEIISRGVVFMKESQALIDKMKKEVLISLKGMKTPVKEWRTAKERIKTNLEKLVNKELERFPLIIPIIIRM</sequence>
<dbReference type="PANTHER" id="PTHR43694">
    <property type="entry name" value="RIBONUCLEASE J"/>
    <property type="match status" value="1"/>
</dbReference>
<evidence type="ECO:0000256" key="8">
    <source>
        <dbReference type="ARBA" id="ARBA00022884"/>
    </source>
</evidence>
<dbReference type="PIRSF" id="PIRSF004803">
    <property type="entry name" value="RnjA"/>
    <property type="match status" value="1"/>
</dbReference>
<dbReference type="InterPro" id="IPR036866">
    <property type="entry name" value="RibonucZ/Hydroxyglut_hydro"/>
</dbReference>
<evidence type="ECO:0000256" key="6">
    <source>
        <dbReference type="ARBA" id="ARBA00022833"/>
    </source>
</evidence>
<dbReference type="GO" id="GO:0005737">
    <property type="term" value="C:cytoplasm"/>
    <property type="evidence" value="ECO:0007669"/>
    <property type="project" value="UniProtKB-SubCell"/>
</dbReference>
<keyword evidence="1 9" id="KW-0963">Cytoplasm</keyword>
<dbReference type="InterPro" id="IPR011108">
    <property type="entry name" value="RMMBL"/>
</dbReference>
<accession>A0A1G1VLR6</accession>
<evidence type="ECO:0000313" key="14">
    <source>
        <dbReference type="EMBL" id="OGY16331.1"/>
    </source>
</evidence>
<dbReference type="Gene3D" id="3.60.15.10">
    <property type="entry name" value="Ribonuclease Z/Hydroxyacylglutathione hydrolase-like"/>
    <property type="match status" value="1"/>
</dbReference>
<feature type="binding site" evidence="12">
    <location>
        <position position="41"/>
    </location>
    <ligand>
        <name>Ca(2+)</name>
        <dbReference type="ChEBI" id="CHEBI:29108"/>
    </ligand>
</feature>
<dbReference type="Proteomes" id="UP000179069">
    <property type="component" value="Unassembled WGS sequence"/>
</dbReference>
<evidence type="ECO:0000256" key="3">
    <source>
        <dbReference type="ARBA" id="ARBA00022723"/>
    </source>
</evidence>
<dbReference type="GO" id="GO:0008270">
    <property type="term" value="F:zinc ion binding"/>
    <property type="evidence" value="ECO:0007669"/>
    <property type="project" value="InterPro"/>
</dbReference>
<keyword evidence="2 9" id="KW-0540">Nuclease</keyword>
<keyword evidence="12" id="KW-0106">Calcium</keyword>
<comment type="subunit">
    <text evidence="9">Homodimer, may be a subunit of the RNA degradosome.</text>
</comment>
<evidence type="ECO:0000256" key="1">
    <source>
        <dbReference type="ARBA" id="ARBA00022490"/>
    </source>
</evidence>
<dbReference type="SMART" id="SM00849">
    <property type="entry name" value="Lactamase_B"/>
    <property type="match status" value="1"/>
</dbReference>
<feature type="binding site" evidence="12">
    <location>
        <position position="70"/>
    </location>
    <ligand>
        <name>Zn(2+)</name>
        <dbReference type="ChEBI" id="CHEBI:29105"/>
        <label>1</label>
        <note>catalytic</note>
    </ligand>
</feature>
<dbReference type="NCBIfam" id="TIGR00649">
    <property type="entry name" value="MG423"/>
    <property type="match status" value="1"/>
</dbReference>
<dbReference type="Pfam" id="PF07521">
    <property type="entry name" value="RMMBL"/>
    <property type="match status" value="1"/>
</dbReference>
<gene>
    <name evidence="9" type="primary">rnj</name>
    <name evidence="14" type="ORF">A2785_00050</name>
</gene>
<name>A0A1G1VLR6_9BACT</name>
<feature type="binding site" evidence="12">
    <location>
        <position position="437"/>
    </location>
    <ligand>
        <name>Ca(2+)</name>
        <dbReference type="ChEBI" id="CHEBI:29108"/>
    </ligand>
</feature>
<evidence type="ECO:0000256" key="10">
    <source>
        <dbReference type="PIRSR" id="PIRSR004803-1"/>
    </source>
</evidence>
<feature type="active site" description="Proton donor" evidence="10">
    <location>
        <position position="187"/>
    </location>
</feature>
<comment type="cofactor">
    <cofactor evidence="12">
        <name>Ca(2+)</name>
        <dbReference type="ChEBI" id="CHEBI:29108"/>
    </cofactor>
    <text evidence="12">Binds 1 Ca(2+) cation per subunit. Seen in 1 crystal structure, it is not clear if it is physiologically important.</text>
</comment>
<comment type="function">
    <text evidence="9">An RNase that has 5'-3' exonuclease and possibly endonuclease activity. Involved in maturation of rRNA and in some organisms also mRNA maturation and/or decay.</text>
</comment>
<dbReference type="GO" id="GO:0004534">
    <property type="term" value="F:5'-3' RNA exonuclease activity"/>
    <property type="evidence" value="ECO:0007669"/>
    <property type="project" value="UniProtKB-UniRule"/>
</dbReference>
<evidence type="ECO:0000256" key="11">
    <source>
        <dbReference type="PIRSR" id="PIRSR004803-2"/>
    </source>
</evidence>
<dbReference type="GO" id="GO:0006364">
    <property type="term" value="P:rRNA processing"/>
    <property type="evidence" value="ECO:0007669"/>
    <property type="project" value="UniProtKB-UniRule"/>
</dbReference>
<keyword evidence="6 12" id="KW-0862">Zinc</keyword>
<dbReference type="SUPFAM" id="SSF56281">
    <property type="entry name" value="Metallo-hydrolase/oxidoreductase"/>
    <property type="match status" value="1"/>
</dbReference>
<evidence type="ECO:0000256" key="9">
    <source>
        <dbReference type="HAMAP-Rule" id="MF_01491"/>
    </source>
</evidence>
<feature type="binding site" evidence="12">
    <location>
        <position position="133"/>
    </location>
    <ligand>
        <name>Zn(2+)</name>
        <dbReference type="ChEBI" id="CHEBI:29105"/>
        <label>1</label>
        <note>catalytic</note>
    </ligand>
</feature>
<dbReference type="InterPro" id="IPR001279">
    <property type="entry name" value="Metallo-B-lactamas"/>
</dbReference>
<evidence type="ECO:0000256" key="12">
    <source>
        <dbReference type="PIRSR" id="PIRSR004803-3"/>
    </source>
</evidence>
<dbReference type="GO" id="GO:0004521">
    <property type="term" value="F:RNA endonuclease activity"/>
    <property type="evidence" value="ECO:0007669"/>
    <property type="project" value="UniProtKB-UniRule"/>
</dbReference>
<evidence type="ECO:0000256" key="7">
    <source>
        <dbReference type="ARBA" id="ARBA00022839"/>
    </source>
</evidence>
<evidence type="ECO:0000256" key="5">
    <source>
        <dbReference type="ARBA" id="ARBA00022801"/>
    </source>
</evidence>
<protein>
    <recommendedName>
        <fullName evidence="9">Ribonuclease J</fullName>
        <shortName evidence="9">RNase J</shortName>
        <ecNumber evidence="9">3.1.-.-</ecNumber>
    </recommendedName>
</protein>
<dbReference type="GO" id="GO:0003723">
    <property type="term" value="F:RNA binding"/>
    <property type="evidence" value="ECO:0007669"/>
    <property type="project" value="UniProtKB-UniRule"/>
</dbReference>
<organism evidence="14 15">
    <name type="scientific">Candidatus Chisholmbacteria bacterium RIFCSPHIGHO2_01_FULL_49_18</name>
    <dbReference type="NCBI Taxonomy" id="1797590"/>
    <lineage>
        <taxon>Bacteria</taxon>
        <taxon>Candidatus Chisholmiibacteriota</taxon>
    </lineage>
</organism>
<dbReference type="Pfam" id="PF17770">
    <property type="entry name" value="RNase_J_C"/>
    <property type="match status" value="1"/>
</dbReference>
<dbReference type="CDD" id="cd07714">
    <property type="entry name" value="RNaseJ_MBL-fold"/>
    <property type="match status" value="1"/>
</dbReference>
<dbReference type="AlphaFoldDB" id="A0A1G1VLR6"/>
<keyword evidence="7 9" id="KW-0269">Exonuclease</keyword>
<keyword evidence="4 9" id="KW-0255">Endonuclease</keyword>
<feature type="binding site" evidence="12">
    <location>
        <position position="71"/>
    </location>
    <ligand>
        <name>Zn(2+)</name>
        <dbReference type="ChEBI" id="CHEBI:29105"/>
        <label>1</label>
        <note>catalytic</note>
    </ligand>
</feature>
<dbReference type="InterPro" id="IPR055132">
    <property type="entry name" value="RNase_J_b_CASP"/>
</dbReference>
<proteinExistence type="inferred from homology"/>
<feature type="binding site" evidence="12">
    <location>
        <position position="43"/>
    </location>
    <ligand>
        <name>Ca(2+)</name>
        <dbReference type="ChEBI" id="CHEBI:29108"/>
    </ligand>
</feature>
<dbReference type="HAMAP" id="MF_01491">
    <property type="entry name" value="RNase_J_bact"/>
    <property type="match status" value="1"/>
</dbReference>
<dbReference type="EC" id="3.1.-.-" evidence="9"/>
<comment type="subcellular location">
    <subcellularLocation>
        <location evidence="9">Cytoplasm</location>
    </subcellularLocation>
</comment>
<comment type="caution">
    <text evidence="14">The sequence shown here is derived from an EMBL/GenBank/DDBJ whole genome shotgun (WGS) entry which is preliminary data.</text>
</comment>
<feature type="binding site" evidence="11">
    <location>
        <begin position="224"/>
        <end position="226"/>
    </location>
    <ligand>
        <name>substrate</name>
    </ligand>
</feature>
<feature type="binding site" evidence="12">
    <location>
        <position position="68"/>
    </location>
    <ligand>
        <name>Zn(2+)</name>
        <dbReference type="ChEBI" id="CHEBI:29105"/>
        <label>1</label>
        <note>catalytic</note>
    </ligand>
</feature>
<keyword evidence="8 9" id="KW-0694">RNA-binding</keyword>
<dbReference type="Pfam" id="PF22505">
    <property type="entry name" value="RNase_J_b_CASP"/>
    <property type="match status" value="1"/>
</dbReference>
<dbReference type="InterPro" id="IPR030854">
    <property type="entry name" value="RNase_J_bac"/>
</dbReference>
<dbReference type="InterPro" id="IPR042173">
    <property type="entry name" value="RNase_J_2"/>
</dbReference>
<evidence type="ECO:0000256" key="4">
    <source>
        <dbReference type="ARBA" id="ARBA00022759"/>
    </source>
</evidence>
<feature type="binding site" evidence="12">
    <location>
        <position position="66"/>
    </location>
    <ligand>
        <name>Zn(2+)</name>
        <dbReference type="ChEBI" id="CHEBI:29105"/>
        <label>1</label>
        <note>catalytic</note>
    </ligand>
</feature>
<dbReference type="PANTHER" id="PTHR43694:SF1">
    <property type="entry name" value="RIBONUCLEASE J"/>
    <property type="match status" value="1"/>
</dbReference>
<dbReference type="EMBL" id="MHCI01000017">
    <property type="protein sequence ID" value="OGY16331.1"/>
    <property type="molecule type" value="Genomic_DNA"/>
</dbReference>
<evidence type="ECO:0000259" key="13">
    <source>
        <dbReference type="SMART" id="SM00849"/>
    </source>
</evidence>
<dbReference type="Pfam" id="PF00753">
    <property type="entry name" value="Lactamase_B"/>
    <property type="match status" value="1"/>
</dbReference>